<dbReference type="Gene3D" id="1.10.260.40">
    <property type="entry name" value="lambda repressor-like DNA-binding domains"/>
    <property type="match status" value="1"/>
</dbReference>
<organism evidence="2 3">
    <name type="scientific">Shimia haliotis</name>
    <dbReference type="NCBI Taxonomy" id="1280847"/>
    <lineage>
        <taxon>Bacteria</taxon>
        <taxon>Pseudomonadati</taxon>
        <taxon>Pseudomonadota</taxon>
        <taxon>Alphaproteobacteria</taxon>
        <taxon>Rhodobacterales</taxon>
        <taxon>Roseobacteraceae</taxon>
    </lineage>
</organism>
<accession>A0A1I4BD87</accession>
<feature type="domain" description="HTH cro/C1-type" evidence="1">
    <location>
        <begin position="9"/>
        <end position="63"/>
    </location>
</feature>
<dbReference type="Proteomes" id="UP000198851">
    <property type="component" value="Unassembled WGS sequence"/>
</dbReference>
<dbReference type="InterPro" id="IPR001387">
    <property type="entry name" value="Cro/C1-type_HTH"/>
</dbReference>
<dbReference type="EMBL" id="FOSZ01000001">
    <property type="protein sequence ID" value="SFK65921.1"/>
    <property type="molecule type" value="Genomic_DNA"/>
</dbReference>
<dbReference type="Pfam" id="PF13560">
    <property type="entry name" value="HTH_31"/>
    <property type="match status" value="1"/>
</dbReference>
<proteinExistence type="predicted"/>
<dbReference type="PROSITE" id="PS50943">
    <property type="entry name" value="HTH_CROC1"/>
    <property type="match status" value="1"/>
</dbReference>
<dbReference type="OrthoDB" id="9785973at2"/>
<dbReference type="InterPro" id="IPR041413">
    <property type="entry name" value="MLTR_LBD"/>
</dbReference>
<protein>
    <submittedName>
        <fullName evidence="2">Transcriptional regulator, XRE family</fullName>
    </submittedName>
</protein>
<dbReference type="PANTHER" id="PTHR35010">
    <property type="entry name" value="BLL4672 PROTEIN-RELATED"/>
    <property type="match status" value="1"/>
</dbReference>
<keyword evidence="3" id="KW-1185">Reference proteome</keyword>
<gene>
    <name evidence="2" type="ORF">SAMN04488036_101926</name>
</gene>
<dbReference type="PANTHER" id="PTHR35010:SF4">
    <property type="entry name" value="BLL5781 PROTEIN"/>
    <property type="match status" value="1"/>
</dbReference>
<dbReference type="SMART" id="SM00530">
    <property type="entry name" value="HTH_XRE"/>
    <property type="match status" value="1"/>
</dbReference>
<evidence type="ECO:0000259" key="1">
    <source>
        <dbReference type="PROSITE" id="PS50943"/>
    </source>
</evidence>
<dbReference type="GO" id="GO:0003677">
    <property type="term" value="F:DNA binding"/>
    <property type="evidence" value="ECO:0007669"/>
    <property type="project" value="InterPro"/>
</dbReference>
<dbReference type="STRING" id="1280847.SAMN04488036_101926"/>
<evidence type="ECO:0000313" key="3">
    <source>
        <dbReference type="Proteomes" id="UP000198851"/>
    </source>
</evidence>
<dbReference type="Pfam" id="PF17765">
    <property type="entry name" value="MLTR_LBD"/>
    <property type="match status" value="1"/>
</dbReference>
<dbReference type="Gene3D" id="3.30.450.180">
    <property type="match status" value="1"/>
</dbReference>
<dbReference type="SUPFAM" id="SSF47413">
    <property type="entry name" value="lambda repressor-like DNA-binding domains"/>
    <property type="match status" value="1"/>
</dbReference>
<evidence type="ECO:0000313" key="2">
    <source>
        <dbReference type="EMBL" id="SFK65921.1"/>
    </source>
</evidence>
<sequence length="256" mass="27924">MGLDFGATLKEWRQARRVSQLDLGLSAGVSSRHISFLETGRSRPSRGMVLRLCDELDVPIAQRNRMLTAAGLSPAYAERDLSEADMAPMRAAVDWTLERHDPYPAMAIDRHWRLVKANQSMAGLLAAFGMAEGDSLLDMMTDSPLVRAALENYDEVAQHMLARLRVEAAHFGHDPVLEAAIGRFEKIVGAASLSVDGIRPAVIPAVYVLGDMRLSLFSTISQFGSAEDIALSELRIELMFPADEDTRAALEAMGAG</sequence>
<dbReference type="RefSeq" id="WP_093320792.1">
    <property type="nucleotide sequence ID" value="NZ_FOSZ01000001.1"/>
</dbReference>
<name>A0A1I4BD87_9RHOB</name>
<dbReference type="InterPro" id="IPR010982">
    <property type="entry name" value="Lambda_DNA-bd_dom_sf"/>
</dbReference>
<dbReference type="CDD" id="cd00093">
    <property type="entry name" value="HTH_XRE"/>
    <property type="match status" value="1"/>
</dbReference>
<dbReference type="AlphaFoldDB" id="A0A1I4BD87"/>
<reference evidence="3" key="1">
    <citation type="submission" date="2016-10" db="EMBL/GenBank/DDBJ databases">
        <authorList>
            <person name="Varghese N."/>
            <person name="Submissions S."/>
        </authorList>
    </citation>
    <scope>NUCLEOTIDE SEQUENCE [LARGE SCALE GENOMIC DNA]</scope>
    <source>
        <strain evidence="3">DSM 28453</strain>
    </source>
</reference>